<protein>
    <submittedName>
        <fullName evidence="1">2827_t:CDS:1</fullName>
    </submittedName>
</protein>
<gene>
    <name evidence="1" type="ORF">GMARGA_LOCUS15458</name>
</gene>
<comment type="caution">
    <text evidence="1">The sequence shown here is derived from an EMBL/GenBank/DDBJ whole genome shotgun (WGS) entry which is preliminary data.</text>
</comment>
<evidence type="ECO:0000313" key="1">
    <source>
        <dbReference type="EMBL" id="CAG8741790.1"/>
    </source>
</evidence>
<dbReference type="Proteomes" id="UP000789901">
    <property type="component" value="Unassembled WGS sequence"/>
</dbReference>
<keyword evidence="2" id="KW-1185">Reference proteome</keyword>
<sequence>MEHLNKFKDPFKNQDIEIEKVVAEQKRLILEQDRQVADFLGIKYPGVVFIVKEVLEVFKWKQMEERQDRYIPAHNNSLEEERRRLALADQLRKKLHLVYRKKASQTIEYKKLKNRLEKY</sequence>
<proteinExistence type="predicted"/>
<reference evidence="1 2" key="1">
    <citation type="submission" date="2021-06" db="EMBL/GenBank/DDBJ databases">
        <authorList>
            <person name="Kallberg Y."/>
            <person name="Tangrot J."/>
            <person name="Rosling A."/>
        </authorList>
    </citation>
    <scope>NUCLEOTIDE SEQUENCE [LARGE SCALE GENOMIC DNA]</scope>
    <source>
        <strain evidence="1 2">120-4 pot B 10/14</strain>
    </source>
</reference>
<organism evidence="1 2">
    <name type="scientific">Gigaspora margarita</name>
    <dbReference type="NCBI Taxonomy" id="4874"/>
    <lineage>
        <taxon>Eukaryota</taxon>
        <taxon>Fungi</taxon>
        <taxon>Fungi incertae sedis</taxon>
        <taxon>Mucoromycota</taxon>
        <taxon>Glomeromycotina</taxon>
        <taxon>Glomeromycetes</taxon>
        <taxon>Diversisporales</taxon>
        <taxon>Gigasporaceae</taxon>
        <taxon>Gigaspora</taxon>
    </lineage>
</organism>
<accession>A0ABN7V7Y0</accession>
<evidence type="ECO:0000313" key="2">
    <source>
        <dbReference type="Proteomes" id="UP000789901"/>
    </source>
</evidence>
<dbReference type="EMBL" id="CAJVQB010010656">
    <property type="protein sequence ID" value="CAG8741790.1"/>
    <property type="molecule type" value="Genomic_DNA"/>
</dbReference>
<name>A0ABN7V7Y0_GIGMA</name>